<accession>A0A1G8TPL2</accession>
<name>A0A1G8TPL2_9EURY</name>
<dbReference type="Proteomes" id="UP000198856">
    <property type="component" value="Unassembled WGS sequence"/>
</dbReference>
<reference evidence="1 2" key="1">
    <citation type="submission" date="2016-10" db="EMBL/GenBank/DDBJ databases">
        <authorList>
            <person name="de Groot N.N."/>
        </authorList>
    </citation>
    <scope>NUCLEOTIDE SEQUENCE [LARGE SCALE GENOMIC DNA]</scope>
    <source>
        <strain evidence="1 2">IBRC-M10015</strain>
    </source>
</reference>
<organism evidence="1 2">
    <name type="scientific">Halovenus aranensis</name>
    <dbReference type="NCBI Taxonomy" id="890420"/>
    <lineage>
        <taxon>Archaea</taxon>
        <taxon>Methanobacteriati</taxon>
        <taxon>Methanobacteriota</taxon>
        <taxon>Stenosarchaea group</taxon>
        <taxon>Halobacteria</taxon>
        <taxon>Halobacteriales</taxon>
        <taxon>Haloarculaceae</taxon>
        <taxon>Halovenus</taxon>
    </lineage>
</organism>
<dbReference type="RefSeq" id="WP_092699809.1">
    <property type="nucleotide sequence ID" value="NZ_FNFC01000003.1"/>
</dbReference>
<evidence type="ECO:0000313" key="2">
    <source>
        <dbReference type="Proteomes" id="UP000198856"/>
    </source>
</evidence>
<dbReference type="EMBL" id="FNFC01000003">
    <property type="protein sequence ID" value="SDJ43343.1"/>
    <property type="molecule type" value="Genomic_DNA"/>
</dbReference>
<dbReference type="AlphaFoldDB" id="A0A1G8TPL2"/>
<keyword evidence="2" id="KW-1185">Reference proteome</keyword>
<gene>
    <name evidence="1" type="ORF">SAMN05216226_103177</name>
</gene>
<sequence length="68" mass="7581">MSEQTEGPSECPNCGISWERHEPAEAQVKPARTAQFEMTYYTETEAGNWQCLRCGHVGPDPDSHAGDR</sequence>
<evidence type="ECO:0000313" key="1">
    <source>
        <dbReference type="EMBL" id="SDJ43343.1"/>
    </source>
</evidence>
<protein>
    <submittedName>
        <fullName evidence="1">Uncharacterized protein</fullName>
    </submittedName>
</protein>
<proteinExistence type="predicted"/>